<dbReference type="PROSITE" id="PS00036">
    <property type="entry name" value="BZIP_BASIC"/>
    <property type="match status" value="1"/>
</dbReference>
<dbReference type="CDD" id="cd14688">
    <property type="entry name" value="bZIP_YAP"/>
    <property type="match status" value="1"/>
</dbReference>
<organism evidence="3 4">
    <name type="scientific">Naematelia encephala</name>
    <dbReference type="NCBI Taxonomy" id="71784"/>
    <lineage>
        <taxon>Eukaryota</taxon>
        <taxon>Fungi</taxon>
        <taxon>Dikarya</taxon>
        <taxon>Basidiomycota</taxon>
        <taxon>Agaricomycotina</taxon>
        <taxon>Tremellomycetes</taxon>
        <taxon>Tremellales</taxon>
        <taxon>Naemateliaceae</taxon>
        <taxon>Naematelia</taxon>
    </lineage>
</organism>
<proteinExistence type="predicted"/>
<protein>
    <recommendedName>
        <fullName evidence="2">BZIP domain-containing protein</fullName>
    </recommendedName>
</protein>
<gene>
    <name evidence="3" type="ORF">BCR39DRAFT_503031</name>
</gene>
<dbReference type="InParanoid" id="A0A1Y2BM69"/>
<evidence type="ECO:0000313" key="4">
    <source>
        <dbReference type="Proteomes" id="UP000193986"/>
    </source>
</evidence>
<dbReference type="Proteomes" id="UP000193986">
    <property type="component" value="Unassembled WGS sequence"/>
</dbReference>
<evidence type="ECO:0000256" key="1">
    <source>
        <dbReference type="SAM" id="MobiDB-lite"/>
    </source>
</evidence>
<dbReference type="OrthoDB" id="3257643at2759"/>
<feature type="region of interest" description="Disordered" evidence="1">
    <location>
        <begin position="30"/>
        <end position="63"/>
    </location>
</feature>
<feature type="domain" description="BZIP" evidence="2">
    <location>
        <begin position="52"/>
        <end position="65"/>
    </location>
</feature>
<name>A0A1Y2BM69_9TREE</name>
<comment type="caution">
    <text evidence="3">The sequence shown here is derived from an EMBL/GenBank/DDBJ whole genome shotgun (WGS) entry which is preliminary data.</text>
</comment>
<feature type="compositionally biased region" description="Pro residues" evidence="1">
    <location>
        <begin position="236"/>
        <end position="246"/>
    </location>
</feature>
<feature type="region of interest" description="Disordered" evidence="1">
    <location>
        <begin position="172"/>
        <end position="301"/>
    </location>
</feature>
<evidence type="ECO:0000259" key="2">
    <source>
        <dbReference type="PROSITE" id="PS00036"/>
    </source>
</evidence>
<accession>A0A1Y2BM69</accession>
<sequence length="301" mass="32835">MAVHSSTLKKTPSSPEISFSVSGYRMNTSSSMNTLMHGSSGAGSGLEDGDNRTRNAKAQRRHREKRKAHLKALEESVQLLTAQLEDARRQLGQAAFASASRIGNAPMSPQSKDIVSLQAENAYLREENTDLRRQLYTYRVSYGQVAPPHPGQMDGGEVKSEPGGFGVTYGQSSMASPRAGERLRQSGEYAPAASPYIPSAGNFPDPRSTSMSGQSPSTPLESRYTPVRYESHMYPPSAPAQPPPHQLPRQGLYDLSHQYRGGGGGGGDENPAEQQHNMWGPEDMEMVDKMQKNGVENIKYH</sequence>
<feature type="compositionally biased region" description="Low complexity" evidence="1">
    <location>
        <begin position="189"/>
        <end position="200"/>
    </location>
</feature>
<feature type="compositionally biased region" description="Basic residues" evidence="1">
    <location>
        <begin position="54"/>
        <end position="63"/>
    </location>
</feature>
<keyword evidence="4" id="KW-1185">Reference proteome</keyword>
<dbReference type="InterPro" id="IPR004827">
    <property type="entry name" value="bZIP"/>
</dbReference>
<dbReference type="EMBL" id="MCFC01000001">
    <property type="protein sequence ID" value="ORY35849.1"/>
    <property type="molecule type" value="Genomic_DNA"/>
</dbReference>
<dbReference type="InterPro" id="IPR046347">
    <property type="entry name" value="bZIP_sf"/>
</dbReference>
<dbReference type="SUPFAM" id="SSF57959">
    <property type="entry name" value="Leucine zipper domain"/>
    <property type="match status" value="1"/>
</dbReference>
<dbReference type="AlphaFoldDB" id="A0A1Y2BM69"/>
<dbReference type="GO" id="GO:0003700">
    <property type="term" value="F:DNA-binding transcription factor activity"/>
    <property type="evidence" value="ECO:0007669"/>
    <property type="project" value="InterPro"/>
</dbReference>
<reference evidence="3 4" key="1">
    <citation type="submission" date="2016-07" db="EMBL/GenBank/DDBJ databases">
        <title>Pervasive Adenine N6-methylation of Active Genes in Fungi.</title>
        <authorList>
            <consortium name="DOE Joint Genome Institute"/>
            <person name="Mondo S.J."/>
            <person name="Dannebaum R.O."/>
            <person name="Kuo R.C."/>
            <person name="Labutti K."/>
            <person name="Haridas S."/>
            <person name="Kuo A."/>
            <person name="Salamov A."/>
            <person name="Ahrendt S.R."/>
            <person name="Lipzen A."/>
            <person name="Sullivan W."/>
            <person name="Andreopoulos W.B."/>
            <person name="Clum A."/>
            <person name="Lindquist E."/>
            <person name="Daum C."/>
            <person name="Ramamoorthy G.K."/>
            <person name="Gryganskyi A."/>
            <person name="Culley D."/>
            <person name="Magnuson J.K."/>
            <person name="James T.Y."/>
            <person name="O'Malley M.A."/>
            <person name="Stajich J.E."/>
            <person name="Spatafora J.W."/>
            <person name="Visel A."/>
            <person name="Grigoriev I.V."/>
        </authorList>
    </citation>
    <scope>NUCLEOTIDE SEQUENCE [LARGE SCALE GENOMIC DNA]</scope>
    <source>
        <strain evidence="3 4">68-887.2</strain>
    </source>
</reference>
<evidence type="ECO:0000313" key="3">
    <source>
        <dbReference type="EMBL" id="ORY35849.1"/>
    </source>
</evidence>
<feature type="compositionally biased region" description="Polar residues" evidence="1">
    <location>
        <begin position="207"/>
        <end position="220"/>
    </location>
</feature>